<feature type="region of interest" description="Disordered" evidence="6">
    <location>
        <begin position="1"/>
        <end position="25"/>
    </location>
</feature>
<dbReference type="Gene3D" id="3.40.50.150">
    <property type="entry name" value="Vaccinia Virus protein VP39"/>
    <property type="match status" value="1"/>
</dbReference>
<evidence type="ECO:0000256" key="3">
    <source>
        <dbReference type="ARBA" id="ARBA00022691"/>
    </source>
</evidence>
<keyword evidence="4 5" id="KW-0694">RNA-binding</keyword>
<feature type="binding site" evidence="5">
    <location>
        <position position="230"/>
    </location>
    <ligand>
        <name>S-adenosyl-L-methionine</name>
        <dbReference type="ChEBI" id="CHEBI:59789"/>
    </ligand>
</feature>
<dbReference type="PROSITE" id="PS51686">
    <property type="entry name" value="SAM_MT_RSMB_NOP"/>
    <property type="match status" value="1"/>
</dbReference>
<dbReference type="InterPro" id="IPR049560">
    <property type="entry name" value="MeTrfase_RsmB-F_NOP2_cat"/>
</dbReference>
<dbReference type="Proteomes" id="UP001066276">
    <property type="component" value="Chromosome 8"/>
</dbReference>
<dbReference type="GO" id="GO:0005762">
    <property type="term" value="C:mitochondrial large ribosomal subunit"/>
    <property type="evidence" value="ECO:0007669"/>
    <property type="project" value="TreeGrafter"/>
</dbReference>
<reference evidence="8" key="1">
    <citation type="journal article" date="2022" name="bioRxiv">
        <title>Sequencing and chromosome-scale assembly of the giantPleurodeles waltlgenome.</title>
        <authorList>
            <person name="Brown T."/>
            <person name="Elewa A."/>
            <person name="Iarovenko S."/>
            <person name="Subramanian E."/>
            <person name="Araus A.J."/>
            <person name="Petzold A."/>
            <person name="Susuki M."/>
            <person name="Suzuki K.-i.T."/>
            <person name="Hayashi T."/>
            <person name="Toyoda A."/>
            <person name="Oliveira C."/>
            <person name="Osipova E."/>
            <person name="Leigh N.D."/>
            <person name="Simon A."/>
            <person name="Yun M.H."/>
        </authorList>
    </citation>
    <scope>NUCLEOTIDE SEQUENCE</scope>
    <source>
        <strain evidence="8">20211129_DDA</strain>
        <tissue evidence="8">Liver</tissue>
    </source>
</reference>
<evidence type="ECO:0000313" key="8">
    <source>
        <dbReference type="EMBL" id="KAJ1116803.1"/>
    </source>
</evidence>
<evidence type="ECO:0000313" key="9">
    <source>
        <dbReference type="Proteomes" id="UP001066276"/>
    </source>
</evidence>
<dbReference type="Pfam" id="PF01189">
    <property type="entry name" value="Methyltr_RsmB-F"/>
    <property type="match status" value="1"/>
</dbReference>
<dbReference type="InterPro" id="IPR001678">
    <property type="entry name" value="MeTrfase_RsmB-F_NOP2_dom"/>
</dbReference>
<dbReference type="PANTHER" id="PTHR22808">
    <property type="entry name" value="NCL1 YEAST -RELATED NOL1/NOP2/FMU SUN DOMAIN-CONTAINING"/>
    <property type="match status" value="1"/>
</dbReference>
<keyword evidence="1 5" id="KW-0489">Methyltransferase</keyword>
<dbReference type="AlphaFoldDB" id="A0AAV7NU40"/>
<feature type="binding site" evidence="5">
    <location>
        <begin position="158"/>
        <end position="164"/>
    </location>
    <ligand>
        <name>S-adenosyl-L-methionine</name>
        <dbReference type="ChEBI" id="CHEBI:59789"/>
    </ligand>
</feature>
<dbReference type="InterPro" id="IPR029063">
    <property type="entry name" value="SAM-dependent_MTases_sf"/>
</dbReference>
<feature type="active site" description="Nucleophile" evidence="5">
    <location>
        <position position="284"/>
    </location>
</feature>
<proteinExistence type="inferred from homology"/>
<evidence type="ECO:0000256" key="1">
    <source>
        <dbReference type="ARBA" id="ARBA00022603"/>
    </source>
</evidence>
<comment type="similarity">
    <text evidence="5">Belongs to the class I-like SAM-binding methyltransferase superfamily. RsmB/NOP family.</text>
</comment>
<keyword evidence="9" id="KW-1185">Reference proteome</keyword>
<evidence type="ECO:0000256" key="5">
    <source>
        <dbReference type="PROSITE-ProRule" id="PRU01023"/>
    </source>
</evidence>
<dbReference type="GO" id="GO:0003723">
    <property type="term" value="F:RNA binding"/>
    <property type="evidence" value="ECO:0007669"/>
    <property type="project" value="UniProtKB-UniRule"/>
</dbReference>
<gene>
    <name evidence="8" type="ORF">NDU88_005008</name>
</gene>
<sequence length="342" mass="38666">MWTRGNNLKQLAPHRTSRGTRRQELSRMGKLQKQICRFILDHFDQNYAKDLGETWITAREVLTSPLSWRYGILLNKFNFAYELETRLQSDGFHPLFQGTPLPSLPGSLKCYIRKAPGRFPAQKHHFGRLKQYYLLNAASLLPVYALEARDGDTILDMCAAPGGKSVALLQIASPAHLHCNEYDNLRYRWLKQTLDSFIPPHVMDSVTTTDLDGRKIGHLQPEMFDKVLVDAPCSNDRSWLFSSDPQQAALRIAERKDLPVVQIQLLSSAIEALRPGGSLVYSTCTLSRAENCDVIAELLSTFNSILPVDLSEIASAVSREFSFAAGVRWTEYFMLDMAVKMV</sequence>
<dbReference type="PANTHER" id="PTHR22808:SF8">
    <property type="entry name" value="TRNA (CYTOSINE(34)-C(5))-METHYLTRANSFERASE, MITOCHONDRIAL"/>
    <property type="match status" value="1"/>
</dbReference>
<feature type="binding site" evidence="5">
    <location>
        <position position="181"/>
    </location>
    <ligand>
        <name>S-adenosyl-L-methionine</name>
        <dbReference type="ChEBI" id="CHEBI:59789"/>
    </ligand>
</feature>
<keyword evidence="3 5" id="KW-0949">S-adenosyl-L-methionine</keyword>
<organism evidence="8 9">
    <name type="scientific">Pleurodeles waltl</name>
    <name type="common">Iberian ribbed newt</name>
    <dbReference type="NCBI Taxonomy" id="8319"/>
    <lineage>
        <taxon>Eukaryota</taxon>
        <taxon>Metazoa</taxon>
        <taxon>Chordata</taxon>
        <taxon>Craniata</taxon>
        <taxon>Vertebrata</taxon>
        <taxon>Euteleostomi</taxon>
        <taxon>Amphibia</taxon>
        <taxon>Batrachia</taxon>
        <taxon>Caudata</taxon>
        <taxon>Salamandroidea</taxon>
        <taxon>Salamandridae</taxon>
        <taxon>Pleurodelinae</taxon>
        <taxon>Pleurodeles</taxon>
    </lineage>
</organism>
<feature type="domain" description="SAM-dependent MTase RsmB/NOP-type" evidence="7">
    <location>
        <begin position="58"/>
        <end position="342"/>
    </location>
</feature>
<dbReference type="InterPro" id="IPR023267">
    <property type="entry name" value="RCMT"/>
</dbReference>
<name>A0AAV7NU40_PLEWA</name>
<dbReference type="GO" id="GO:0008173">
    <property type="term" value="F:RNA methyltransferase activity"/>
    <property type="evidence" value="ECO:0007669"/>
    <property type="project" value="InterPro"/>
</dbReference>
<dbReference type="Gene3D" id="6.20.240.40">
    <property type="match status" value="1"/>
</dbReference>
<dbReference type="EMBL" id="JANPWB010000012">
    <property type="protein sequence ID" value="KAJ1116803.1"/>
    <property type="molecule type" value="Genomic_DNA"/>
</dbReference>
<keyword evidence="2 5" id="KW-0808">Transferase</keyword>
<comment type="caution">
    <text evidence="8">The sequence shown here is derived from an EMBL/GenBank/DDBJ whole genome shotgun (WGS) entry which is preliminary data.</text>
</comment>
<evidence type="ECO:0000256" key="6">
    <source>
        <dbReference type="SAM" id="MobiDB-lite"/>
    </source>
</evidence>
<dbReference type="GO" id="GO:0031167">
    <property type="term" value="P:rRNA methylation"/>
    <property type="evidence" value="ECO:0007669"/>
    <property type="project" value="TreeGrafter"/>
</dbReference>
<dbReference type="SUPFAM" id="SSF53335">
    <property type="entry name" value="S-adenosyl-L-methionine-dependent methyltransferases"/>
    <property type="match status" value="1"/>
</dbReference>
<evidence type="ECO:0000256" key="2">
    <source>
        <dbReference type="ARBA" id="ARBA00022679"/>
    </source>
</evidence>
<evidence type="ECO:0000256" key="4">
    <source>
        <dbReference type="ARBA" id="ARBA00022884"/>
    </source>
</evidence>
<dbReference type="PRINTS" id="PR02008">
    <property type="entry name" value="RCMTFAMILY"/>
</dbReference>
<accession>A0AAV7NU40</accession>
<evidence type="ECO:0000259" key="7">
    <source>
        <dbReference type="PROSITE" id="PS51686"/>
    </source>
</evidence>
<protein>
    <recommendedName>
        <fullName evidence="7">SAM-dependent MTase RsmB/NOP-type domain-containing protein</fullName>
    </recommendedName>
</protein>
<feature type="binding site" evidence="5">
    <location>
        <position position="212"/>
    </location>
    <ligand>
        <name>S-adenosyl-L-methionine</name>
        <dbReference type="ChEBI" id="CHEBI:59789"/>
    </ligand>
</feature>